<protein>
    <recommendedName>
        <fullName evidence="7">4-hydroxy-3-methylbut-2-en-1-yl diphosphate synthase (flavodoxin)</fullName>
        <ecNumber evidence="7">1.17.7.3</ecNumber>
    </recommendedName>
    <alternativeName>
        <fullName evidence="7">1-hydroxy-2-methyl-2-(E)-butenyl 4-diphosphate synthase</fullName>
    </alternativeName>
</protein>
<dbReference type="SUPFAM" id="SSF56014">
    <property type="entry name" value="Nitrite and sulphite reductase 4Fe-4S domain-like"/>
    <property type="match status" value="1"/>
</dbReference>
<evidence type="ECO:0000259" key="9">
    <source>
        <dbReference type="Pfam" id="PF26540"/>
    </source>
</evidence>
<evidence type="ECO:0000313" key="11">
    <source>
        <dbReference type="Proteomes" id="UP000295066"/>
    </source>
</evidence>
<evidence type="ECO:0000256" key="6">
    <source>
        <dbReference type="ARBA" id="ARBA00023229"/>
    </source>
</evidence>
<keyword evidence="6 7" id="KW-0414">Isoprene biosynthesis</keyword>
<comment type="cofactor">
    <cofactor evidence="7">
        <name>[4Fe-4S] cluster</name>
        <dbReference type="ChEBI" id="CHEBI:49883"/>
    </cofactor>
    <text evidence="7">Binds 1 [4Fe-4S] cluster.</text>
</comment>
<dbReference type="Pfam" id="PF04551">
    <property type="entry name" value="GcpE"/>
    <property type="match status" value="1"/>
</dbReference>
<feature type="binding site" evidence="7">
    <location>
        <position position="263"/>
    </location>
    <ligand>
        <name>[4Fe-4S] cluster</name>
        <dbReference type="ChEBI" id="CHEBI:49883"/>
    </ligand>
</feature>
<keyword evidence="11" id="KW-1185">Reference proteome</keyword>
<dbReference type="SUPFAM" id="SSF51717">
    <property type="entry name" value="Dihydropteroate synthetase-like"/>
    <property type="match status" value="1"/>
</dbReference>
<evidence type="ECO:0000256" key="2">
    <source>
        <dbReference type="ARBA" id="ARBA00022723"/>
    </source>
</evidence>
<dbReference type="RefSeq" id="WP_133958966.1">
    <property type="nucleotide sequence ID" value="NZ_SORI01000024.1"/>
</dbReference>
<dbReference type="Gene3D" id="3.30.413.10">
    <property type="entry name" value="Sulfite Reductase Hemoprotein, domain 1"/>
    <property type="match status" value="1"/>
</dbReference>
<dbReference type="AlphaFoldDB" id="A0A4R8M1N0"/>
<feature type="domain" description="IspG TIM-barrel" evidence="8">
    <location>
        <begin position="4"/>
        <end position="241"/>
    </location>
</feature>
<accession>A0A4R8M1N0</accession>
<evidence type="ECO:0000256" key="3">
    <source>
        <dbReference type="ARBA" id="ARBA00023002"/>
    </source>
</evidence>
<reference evidence="10 11" key="1">
    <citation type="submission" date="2019-03" db="EMBL/GenBank/DDBJ databases">
        <title>Genomic Encyclopedia of Type Strains, Phase IV (KMG-IV): sequencing the most valuable type-strain genomes for metagenomic binning, comparative biology and taxonomic classification.</title>
        <authorList>
            <person name="Goeker M."/>
        </authorList>
    </citation>
    <scope>NUCLEOTIDE SEQUENCE [LARGE SCALE GENOMIC DNA]</scope>
    <source>
        <strain evidence="10 11">DSM 25964</strain>
    </source>
</reference>
<name>A0A4R8M1N0_9BACT</name>
<keyword evidence="1 7" id="KW-0004">4Fe-4S</keyword>
<comment type="function">
    <text evidence="7">Converts 2C-methyl-D-erythritol 2,4-cyclodiphosphate (ME-2,4cPP) into 1-hydroxy-2-methyl-2-(E)-butenyl 4-diphosphate.</text>
</comment>
<dbReference type="InterPro" id="IPR004588">
    <property type="entry name" value="IspG_bac-typ"/>
</dbReference>
<dbReference type="UniPathway" id="UPA00056">
    <property type="reaction ID" value="UER00096"/>
</dbReference>
<evidence type="ECO:0000313" key="10">
    <source>
        <dbReference type="EMBL" id="TDY55370.1"/>
    </source>
</evidence>
<dbReference type="Gene3D" id="3.20.20.20">
    <property type="entry name" value="Dihydropteroate synthase-like"/>
    <property type="match status" value="1"/>
</dbReference>
<dbReference type="GO" id="GO:0046429">
    <property type="term" value="F:4-hydroxy-3-methylbut-2-en-1-yl diphosphate synthase activity (ferredoxin)"/>
    <property type="evidence" value="ECO:0007669"/>
    <property type="project" value="UniProtKB-UniRule"/>
</dbReference>
<dbReference type="GO" id="GO:0046872">
    <property type="term" value="F:metal ion binding"/>
    <property type="evidence" value="ECO:0007669"/>
    <property type="project" value="UniProtKB-KW"/>
</dbReference>
<organism evidence="10 11">
    <name type="scientific">Aminivibrio pyruvatiphilus</name>
    <dbReference type="NCBI Taxonomy" id="1005740"/>
    <lineage>
        <taxon>Bacteria</taxon>
        <taxon>Thermotogati</taxon>
        <taxon>Synergistota</taxon>
        <taxon>Synergistia</taxon>
        <taxon>Synergistales</taxon>
        <taxon>Aminobacteriaceae</taxon>
        <taxon>Aminivibrio</taxon>
    </lineage>
</organism>
<keyword evidence="5 7" id="KW-0411">Iron-sulfur</keyword>
<dbReference type="PANTHER" id="PTHR30454:SF0">
    <property type="entry name" value="4-HYDROXY-3-METHYLBUT-2-EN-1-YL DIPHOSPHATE SYNTHASE (FERREDOXIN), CHLOROPLASTIC"/>
    <property type="match status" value="1"/>
</dbReference>
<keyword evidence="4 7" id="KW-0408">Iron</keyword>
<feature type="binding site" evidence="7">
    <location>
        <position position="302"/>
    </location>
    <ligand>
        <name>[4Fe-4S] cluster</name>
        <dbReference type="ChEBI" id="CHEBI:49883"/>
    </ligand>
</feature>
<dbReference type="PANTHER" id="PTHR30454">
    <property type="entry name" value="4-HYDROXY-3-METHYLBUT-2-EN-1-YL DIPHOSPHATE SYNTHASE"/>
    <property type="match status" value="1"/>
</dbReference>
<feature type="binding site" evidence="7">
    <location>
        <position position="295"/>
    </location>
    <ligand>
        <name>[4Fe-4S] cluster</name>
        <dbReference type="ChEBI" id="CHEBI:49883"/>
    </ligand>
</feature>
<proteinExistence type="inferred from homology"/>
<keyword evidence="2 7" id="KW-0479">Metal-binding</keyword>
<evidence type="ECO:0000256" key="4">
    <source>
        <dbReference type="ARBA" id="ARBA00023004"/>
    </source>
</evidence>
<sequence>MAGTVIIAGLSIGSGHPVRVESMLKIPLSSREECLEQCRSLASSGCELIRAAFPSPDLGGDLAWLNEKSPVPLMADIHFDPALALAALEAGTPSIRINPGNMARARLREVVASAQEKKAVIRIGANGGSLNSAQLERAGGVRSDALAAAVEEQLLILMEEGFEDIILSAKSTSVHETVRANSLLALKYPGYPFHIGITESGYGRDGLVKSAAGLALLLGQGIGNTIRISLTESPLEEVRAGYSLLRAMDLRQRGGSLISCPTCGRKRIEVRKIADLVTPCLESLPDGVTVAVMGCEVNGPREAMDADFGIAGSPRGAVVFSKGTVLKEVPLERVPELLAGMAEEACRLKEKHDNR</sequence>
<dbReference type="GO" id="GO:0141197">
    <property type="term" value="F:4-hydroxy-3-methylbut-2-enyl-diphosphate synthase activity (flavodoxin)"/>
    <property type="evidence" value="ECO:0007669"/>
    <property type="project" value="UniProtKB-EC"/>
</dbReference>
<dbReference type="HAMAP" id="MF_00159">
    <property type="entry name" value="IspG"/>
    <property type="match status" value="1"/>
</dbReference>
<evidence type="ECO:0000256" key="5">
    <source>
        <dbReference type="ARBA" id="ARBA00023014"/>
    </source>
</evidence>
<comment type="similarity">
    <text evidence="7">Belongs to the IspG family.</text>
</comment>
<comment type="caution">
    <text evidence="10">The sequence shown here is derived from an EMBL/GenBank/DDBJ whole genome shotgun (WGS) entry which is preliminary data.</text>
</comment>
<dbReference type="GO" id="GO:0051539">
    <property type="term" value="F:4 iron, 4 sulfur cluster binding"/>
    <property type="evidence" value="ECO:0007669"/>
    <property type="project" value="UniProtKB-UniRule"/>
</dbReference>
<dbReference type="Pfam" id="PF26540">
    <property type="entry name" value="GcpE_C"/>
    <property type="match status" value="1"/>
</dbReference>
<dbReference type="OrthoDB" id="9803214at2"/>
<feature type="binding site" evidence="7">
    <location>
        <position position="260"/>
    </location>
    <ligand>
        <name>[4Fe-4S] cluster</name>
        <dbReference type="ChEBI" id="CHEBI:49883"/>
    </ligand>
</feature>
<evidence type="ECO:0000256" key="7">
    <source>
        <dbReference type="HAMAP-Rule" id="MF_00159"/>
    </source>
</evidence>
<keyword evidence="3 7" id="KW-0560">Oxidoreductase</keyword>
<dbReference type="InterPro" id="IPR058578">
    <property type="entry name" value="IspG_TIM"/>
</dbReference>
<feature type="domain" description="IspG C-terminal" evidence="9">
    <location>
        <begin position="257"/>
        <end position="339"/>
    </location>
</feature>
<comment type="catalytic activity">
    <reaction evidence="7">
        <text>(2E)-4-hydroxy-3-methylbut-2-enyl diphosphate + oxidized [flavodoxin] + H2O + 2 H(+) = 2-C-methyl-D-erythritol 2,4-cyclic diphosphate + reduced [flavodoxin]</text>
        <dbReference type="Rhea" id="RHEA:43604"/>
        <dbReference type="Rhea" id="RHEA-COMP:10622"/>
        <dbReference type="Rhea" id="RHEA-COMP:10623"/>
        <dbReference type="ChEBI" id="CHEBI:15377"/>
        <dbReference type="ChEBI" id="CHEBI:15378"/>
        <dbReference type="ChEBI" id="CHEBI:57618"/>
        <dbReference type="ChEBI" id="CHEBI:58210"/>
        <dbReference type="ChEBI" id="CHEBI:58483"/>
        <dbReference type="ChEBI" id="CHEBI:128753"/>
        <dbReference type="EC" id="1.17.7.3"/>
    </reaction>
</comment>
<dbReference type="EC" id="1.17.7.3" evidence="7"/>
<dbReference type="InterPro" id="IPR058579">
    <property type="entry name" value="IspG_C"/>
</dbReference>
<dbReference type="Proteomes" id="UP000295066">
    <property type="component" value="Unassembled WGS sequence"/>
</dbReference>
<dbReference type="GO" id="GO:0019288">
    <property type="term" value="P:isopentenyl diphosphate biosynthetic process, methylerythritol 4-phosphate pathway"/>
    <property type="evidence" value="ECO:0007669"/>
    <property type="project" value="UniProtKB-UniRule"/>
</dbReference>
<dbReference type="GO" id="GO:0016114">
    <property type="term" value="P:terpenoid biosynthetic process"/>
    <property type="evidence" value="ECO:0007669"/>
    <property type="project" value="InterPro"/>
</dbReference>
<dbReference type="InterPro" id="IPR045854">
    <property type="entry name" value="NO2/SO3_Rdtase_4Fe4S_sf"/>
</dbReference>
<dbReference type="NCBIfam" id="TIGR00612">
    <property type="entry name" value="ispG_gcpE"/>
    <property type="match status" value="1"/>
</dbReference>
<gene>
    <name evidence="7" type="primary">ispG</name>
    <name evidence="10" type="ORF">C8D99_12411</name>
</gene>
<evidence type="ECO:0000259" key="8">
    <source>
        <dbReference type="Pfam" id="PF04551"/>
    </source>
</evidence>
<dbReference type="EMBL" id="SORI01000024">
    <property type="protein sequence ID" value="TDY55370.1"/>
    <property type="molecule type" value="Genomic_DNA"/>
</dbReference>
<evidence type="ECO:0000256" key="1">
    <source>
        <dbReference type="ARBA" id="ARBA00022485"/>
    </source>
</evidence>
<comment type="pathway">
    <text evidence="7">Isoprenoid biosynthesis; isopentenyl diphosphate biosynthesis via DXP pathway; isopentenyl diphosphate from 1-deoxy-D-xylulose 5-phosphate: step 5/6.</text>
</comment>
<dbReference type="InterPro" id="IPR011005">
    <property type="entry name" value="Dihydropteroate_synth-like_sf"/>
</dbReference>